<feature type="compositionally biased region" description="Polar residues" evidence="5">
    <location>
        <begin position="268"/>
        <end position="279"/>
    </location>
</feature>
<accession>A0A090LJ37</accession>
<dbReference type="PANTHER" id="PTHR12656">
    <property type="entry name" value="BRG-1 ASSOCIATED FACTOR 250 BAF250"/>
    <property type="match status" value="1"/>
</dbReference>
<feature type="compositionally biased region" description="Low complexity" evidence="5">
    <location>
        <begin position="507"/>
        <end position="519"/>
    </location>
</feature>
<organism evidence="7">
    <name type="scientific">Strongyloides ratti</name>
    <name type="common">Parasitic roundworm</name>
    <dbReference type="NCBI Taxonomy" id="34506"/>
    <lineage>
        <taxon>Eukaryota</taxon>
        <taxon>Metazoa</taxon>
        <taxon>Ecdysozoa</taxon>
        <taxon>Nematoda</taxon>
        <taxon>Chromadorea</taxon>
        <taxon>Rhabditida</taxon>
        <taxon>Tylenchina</taxon>
        <taxon>Panagrolaimomorpha</taxon>
        <taxon>Strongyloidoidea</taxon>
        <taxon>Strongyloididae</taxon>
        <taxon>Strongyloides</taxon>
    </lineage>
</organism>
<feature type="compositionally biased region" description="Polar residues" evidence="5">
    <location>
        <begin position="657"/>
        <end position="681"/>
    </location>
</feature>
<proteinExistence type="predicted"/>
<evidence type="ECO:0000313" key="8">
    <source>
        <dbReference type="Proteomes" id="UP000035682"/>
    </source>
</evidence>
<dbReference type="WormBase" id="SRAE_2000220200">
    <property type="protein sequence ID" value="SRP04010"/>
    <property type="gene ID" value="WBGene00262411"/>
</dbReference>
<dbReference type="GO" id="GO:0031491">
    <property type="term" value="F:nucleosome binding"/>
    <property type="evidence" value="ECO:0007669"/>
    <property type="project" value="TreeGrafter"/>
</dbReference>
<dbReference type="SMART" id="SM00501">
    <property type="entry name" value="BRIGHT"/>
    <property type="match status" value="1"/>
</dbReference>
<evidence type="ECO:0000313" key="10">
    <source>
        <dbReference type="WormBase" id="SRAE_2000220200"/>
    </source>
</evidence>
<name>A0A090LJ37_STRRB</name>
<evidence type="ECO:0000256" key="5">
    <source>
        <dbReference type="SAM" id="MobiDB-lite"/>
    </source>
</evidence>
<evidence type="ECO:0000256" key="2">
    <source>
        <dbReference type="ARBA" id="ARBA00022553"/>
    </source>
</evidence>
<dbReference type="GeneID" id="36379905"/>
<gene>
    <name evidence="7 9 10" type="ORF">SRAE_2000220200</name>
</gene>
<feature type="compositionally biased region" description="Basic and acidic residues" evidence="5">
    <location>
        <begin position="1617"/>
        <end position="1630"/>
    </location>
</feature>
<dbReference type="GO" id="GO:0016514">
    <property type="term" value="C:SWI/SNF complex"/>
    <property type="evidence" value="ECO:0007669"/>
    <property type="project" value="InterPro"/>
</dbReference>
<sequence length="1651" mass="182760">MTQMSEVSESTIITTSAQGAEEAVVNISKPSPTVKASSISPSQQHSATSTPILNNILSKPSIIETVSTSNFESNSTLATPKSDNNMLISKQSMEAQTNNIANKSDLGATIQKSLQEQQNLPQHQWPPKTMPPPQSLPPNNPQNSQWLQQQKFIPGQNMPGTNCYNPNPISQQLVMPNGGVLTPKLPNGVLNISPTGETSKKSLENMATLGNSQNSPTQQVPCNSQQQNNVDVITSNGALGLSINTNHKEATSPAGNSSTVDDNDDSKNSLLHSPSWSNQSASQKTAPPTPSASSTPSVEVVTTPSRGNLSSGEIIHKLATTVYFNEELTTELLNERKTFFERLYKIGEKHKDIITAAPCISKTPVDLFRLWKGVLERGGFDTVTNKKEWKTLCPLSHPSMQESSAAGYQLRRHYTKYVLRLECEDTGKNYEESVENADRLKKKKKVKEPAPATATPVPTTTTGVGSNIPNGSSSNSQPMTPAPSNHGMPQGTSQHPQSSGRPGYGVPGQQSQGYPQPQHHSGEMGPGGYPYHQMPYPQWSQPQPPPGYPYNSNIPQRMPPHPHMRPPNMPIGSEQHMPYDDPNRSGGYYGNTMVPPHQHVGYPGASSTPMSHLPVQLQPTSQQQSSAQDAQRKSATPSQVNSRAPSTGPPPDTPDSNSRMSAISEDQSQSSLSNAPIPSHSQTPVQQPIPQQPPPQIQQQPSPFYPPPSTGSYINSPKPSNTPIGGQGYPPYQNPMWGRMPPQSTGPPLYSQPGVNVSSAQHQQQQQQQRRPTMYPGVPPPPSPQTSQNHQNRGKYPPMTQQSIPQQPSMQYPSLMNNNNGIVSRMSSGGPMLGSMMPQQQSQQHTGTPGQIIGSTASHNIITGNVISQLPCFSSAPSVPISKVMPPNCVEGIDYNSSKKRKKIFIRDLPLYHPKRFIMALRSGLEAEIIWAINNLEIMIYDPDPNFYLNCEAFPDLLNLLVEHLRAALSLLYPDEFKLYNCKKALLIVEEKELLKTEFDDTLVSRNNSPNSDCSSNSTNITSSRTPINSKFVNGHLNKNNKKEDNNCENIVDNNDSLKVVKIFSKTLQKNGFKIKYVDRKIPLDLERQRPITFDLDKDYYDESLDSEAIGEKFYQGYGSGLSSRIGILLKNKLCFEDEIEILKNSKRKCNGNSDYIPCKISKNDNNIKEEDCVIMVNKDEEVLNNSNNDNINNGDIINEIKRKKGNGLFNFRNRNKQELATRCLALSNILRGFAFLPRNEKCMARHYGLLHLLGKFLRLRVEETKIVKLKKPKFDGKDLTSRIGTLTTLEDSDADLLLEKDDNDEYLLDNVADSLRQDAFVILSYIAGYLNLMELDSPIAFSIMDGLIFWLTSNTSYAKDFIISGDSSARHFALDVIGKMVIQESNTDLLYSTGSFKRTIEMIKILSEFLILSEEVPIREYALVILDSLVTIYPEVCYVLANETSAVKYLITFLEFINGNLNQITQQQTSGIQMLKENAEVMGTTWNMLRRATNILYNMAKIPSNMHLFTKHRYSILDLSLSTMMDSGISRMLNDILFEVSQYEYRQNPPPKVSHEIIDFDDISVTINDNEKKEQSSKSSSVTNNTATVEKENNGVINEEANSTSKDCAETSSSNELKKEASQTEDTRTEANNSNNVSESTAPTIVTASA</sequence>
<reference evidence="9" key="2">
    <citation type="submission" date="2020-12" db="UniProtKB">
        <authorList>
            <consortium name="WormBaseParasite"/>
        </authorList>
    </citation>
    <scope>IDENTIFICATION</scope>
</reference>
<dbReference type="SUPFAM" id="SSF46774">
    <property type="entry name" value="ARID-like"/>
    <property type="match status" value="1"/>
</dbReference>
<feature type="compositionally biased region" description="Polar residues" evidence="5">
    <location>
        <begin position="490"/>
        <end position="500"/>
    </location>
</feature>
<comment type="subcellular location">
    <subcellularLocation>
        <location evidence="1">Nucleus</location>
    </subcellularLocation>
</comment>
<dbReference type="SMART" id="SM01014">
    <property type="entry name" value="ARID"/>
    <property type="match status" value="1"/>
</dbReference>
<feature type="compositionally biased region" description="Polar residues" evidence="5">
    <location>
        <begin position="28"/>
        <end position="51"/>
    </location>
</feature>
<feature type="compositionally biased region" description="Low complexity" evidence="5">
    <location>
        <begin position="1578"/>
        <end position="1589"/>
    </location>
</feature>
<dbReference type="OMA" id="CTTSSWQ"/>
<dbReference type="CTD" id="36379905"/>
<evidence type="ECO:0000256" key="1">
    <source>
        <dbReference type="ARBA" id="ARBA00004123"/>
    </source>
</evidence>
<keyword evidence="4" id="KW-0539">Nucleus</keyword>
<dbReference type="eggNOG" id="KOG3165">
    <property type="taxonomic scope" value="Eukaryota"/>
</dbReference>
<feature type="compositionally biased region" description="Low complexity" evidence="5">
    <location>
        <begin position="1"/>
        <end position="16"/>
    </location>
</feature>
<dbReference type="InterPro" id="IPR036431">
    <property type="entry name" value="ARID_dom_sf"/>
</dbReference>
<feature type="compositionally biased region" description="Low complexity" evidence="5">
    <location>
        <begin position="616"/>
        <end position="635"/>
    </location>
</feature>
<dbReference type="GO" id="GO:0006338">
    <property type="term" value="P:chromatin remodeling"/>
    <property type="evidence" value="ECO:0007669"/>
    <property type="project" value="InterPro"/>
</dbReference>
<feature type="compositionally biased region" description="Low complexity" evidence="5">
    <location>
        <begin position="449"/>
        <end position="476"/>
    </location>
</feature>
<dbReference type="Pfam" id="PF01388">
    <property type="entry name" value="ARID"/>
    <property type="match status" value="1"/>
</dbReference>
<keyword evidence="8" id="KW-1185">Reference proteome</keyword>
<feature type="region of interest" description="Disordered" evidence="5">
    <location>
        <begin position="431"/>
        <end position="812"/>
    </location>
</feature>
<dbReference type="GO" id="GO:0071565">
    <property type="term" value="C:nBAF complex"/>
    <property type="evidence" value="ECO:0007669"/>
    <property type="project" value="TreeGrafter"/>
</dbReference>
<feature type="region of interest" description="Disordered" evidence="5">
    <location>
        <begin position="116"/>
        <end position="144"/>
    </location>
</feature>
<dbReference type="InterPro" id="IPR033388">
    <property type="entry name" value="BAF250_C"/>
</dbReference>
<reference evidence="7 8" key="1">
    <citation type="submission" date="2014-09" db="EMBL/GenBank/DDBJ databases">
        <authorList>
            <person name="Martin A.A."/>
        </authorList>
    </citation>
    <scope>NUCLEOTIDE SEQUENCE</scope>
    <source>
        <strain evidence="8">ED321</strain>
        <strain evidence="7">ED321 Heterogonic</strain>
    </source>
</reference>
<dbReference type="STRING" id="34506.A0A090LJ37"/>
<dbReference type="OrthoDB" id="8709537at2759"/>
<evidence type="ECO:0000313" key="7">
    <source>
        <dbReference type="EMBL" id="CEF67540.1"/>
    </source>
</evidence>
<dbReference type="Pfam" id="PF12031">
    <property type="entry name" value="BAF250_C"/>
    <property type="match status" value="1"/>
</dbReference>
<keyword evidence="2" id="KW-0597">Phosphoprotein</keyword>
<feature type="compositionally biased region" description="Low complexity" evidence="5">
    <location>
        <begin position="280"/>
        <end position="305"/>
    </location>
</feature>
<dbReference type="InterPro" id="IPR021906">
    <property type="entry name" value="BAF250/Osa"/>
</dbReference>
<feature type="compositionally biased region" description="Polar residues" evidence="5">
    <location>
        <begin position="1631"/>
        <end position="1651"/>
    </location>
</feature>
<dbReference type="InterPro" id="IPR016024">
    <property type="entry name" value="ARM-type_fold"/>
</dbReference>
<feature type="compositionally biased region" description="Polar residues" evidence="5">
    <location>
        <begin position="1601"/>
        <end position="1616"/>
    </location>
</feature>
<dbReference type="GO" id="GO:0035060">
    <property type="term" value="C:brahma complex"/>
    <property type="evidence" value="ECO:0007669"/>
    <property type="project" value="InterPro"/>
</dbReference>
<feature type="compositionally biased region" description="Polar residues" evidence="5">
    <location>
        <begin position="799"/>
        <end position="812"/>
    </location>
</feature>
<feature type="region of interest" description="Disordered" evidence="5">
    <location>
        <begin position="246"/>
        <end position="306"/>
    </location>
</feature>
<evidence type="ECO:0000256" key="3">
    <source>
        <dbReference type="ARBA" id="ARBA00022853"/>
    </source>
</evidence>
<dbReference type="EMBL" id="LN609529">
    <property type="protein sequence ID" value="CEF67540.1"/>
    <property type="molecule type" value="Genomic_DNA"/>
</dbReference>
<feature type="compositionally biased region" description="Pro residues" evidence="5">
    <location>
        <begin position="557"/>
        <end position="569"/>
    </location>
</feature>
<dbReference type="GO" id="GO:0006357">
    <property type="term" value="P:regulation of transcription by RNA polymerase II"/>
    <property type="evidence" value="ECO:0007669"/>
    <property type="project" value="TreeGrafter"/>
</dbReference>
<feature type="region of interest" description="Disordered" evidence="5">
    <location>
        <begin position="1"/>
        <end position="51"/>
    </location>
</feature>
<dbReference type="SUPFAM" id="SSF48371">
    <property type="entry name" value="ARM repeat"/>
    <property type="match status" value="1"/>
</dbReference>
<evidence type="ECO:0000313" key="9">
    <source>
        <dbReference type="WBParaSite" id="SRAE_2000220200.1"/>
    </source>
</evidence>
<keyword evidence="3" id="KW-0156">Chromatin regulator</keyword>
<dbReference type="WBParaSite" id="SRAE_2000220200.1">
    <property type="protein sequence ID" value="SRAE_2000220200.1"/>
    <property type="gene ID" value="WBGene00262411"/>
</dbReference>
<feature type="compositionally biased region" description="Pro residues" evidence="5">
    <location>
        <begin position="128"/>
        <end position="140"/>
    </location>
</feature>
<evidence type="ECO:0000259" key="6">
    <source>
        <dbReference type="PROSITE" id="PS51011"/>
    </source>
</evidence>
<feature type="compositionally biased region" description="Low complexity" evidence="5">
    <location>
        <begin position="761"/>
        <end position="776"/>
    </location>
</feature>
<dbReference type="PANTHER" id="PTHR12656:SF5">
    <property type="entry name" value="TRITHORAX GROUP PROTEIN OSA"/>
    <property type="match status" value="1"/>
</dbReference>
<protein>
    <submittedName>
        <fullName evidence="7 9">Trithorax group protein osa</fullName>
    </submittedName>
</protein>
<feature type="region of interest" description="Disordered" evidence="5">
    <location>
        <begin position="1571"/>
        <end position="1651"/>
    </location>
</feature>
<dbReference type="eggNOG" id="KOG2510">
    <property type="taxonomic scope" value="Eukaryota"/>
</dbReference>
<dbReference type="PROSITE" id="PS51011">
    <property type="entry name" value="ARID"/>
    <property type="match status" value="1"/>
</dbReference>
<feature type="domain" description="ARID" evidence="6">
    <location>
        <begin position="333"/>
        <end position="426"/>
    </location>
</feature>
<dbReference type="GO" id="GO:0045893">
    <property type="term" value="P:positive regulation of DNA-templated transcription"/>
    <property type="evidence" value="ECO:0007669"/>
    <property type="project" value="TreeGrafter"/>
</dbReference>
<dbReference type="Gene3D" id="1.10.150.60">
    <property type="entry name" value="ARID DNA-binding domain"/>
    <property type="match status" value="1"/>
</dbReference>
<dbReference type="Proteomes" id="UP000035682">
    <property type="component" value="Unplaced"/>
</dbReference>
<evidence type="ECO:0000256" key="4">
    <source>
        <dbReference type="ARBA" id="ARBA00023242"/>
    </source>
</evidence>
<dbReference type="RefSeq" id="XP_024506740.1">
    <property type="nucleotide sequence ID" value="XM_024653244.1"/>
</dbReference>
<dbReference type="GO" id="GO:0003677">
    <property type="term" value="F:DNA binding"/>
    <property type="evidence" value="ECO:0007669"/>
    <property type="project" value="InterPro"/>
</dbReference>
<dbReference type="InterPro" id="IPR001606">
    <property type="entry name" value="ARID_dom"/>
</dbReference>
<feature type="compositionally biased region" description="Polar residues" evidence="5">
    <location>
        <begin position="710"/>
        <end position="724"/>
    </location>
</feature>
<dbReference type="GO" id="GO:0005654">
    <property type="term" value="C:nucleoplasm"/>
    <property type="evidence" value="ECO:0007669"/>
    <property type="project" value="TreeGrafter"/>
</dbReference>